<gene>
    <name evidence="1" type="ORF">DKT77_08420</name>
</gene>
<dbReference type="Proteomes" id="UP000245680">
    <property type="component" value="Unassembled WGS sequence"/>
</dbReference>
<evidence type="ECO:0000313" key="1">
    <source>
        <dbReference type="EMBL" id="PWR02960.1"/>
    </source>
</evidence>
<organism evidence="1 2">
    <name type="scientific">Meridianimarinicoccus roseus</name>
    <dbReference type="NCBI Taxonomy" id="2072018"/>
    <lineage>
        <taxon>Bacteria</taxon>
        <taxon>Pseudomonadati</taxon>
        <taxon>Pseudomonadota</taxon>
        <taxon>Alphaproteobacteria</taxon>
        <taxon>Rhodobacterales</taxon>
        <taxon>Paracoccaceae</taxon>
        <taxon>Meridianimarinicoccus</taxon>
    </lineage>
</organism>
<accession>A0A2V2LBS4</accession>
<name>A0A2V2LBS4_9RHOB</name>
<evidence type="ECO:0000313" key="2">
    <source>
        <dbReference type="Proteomes" id="UP000245680"/>
    </source>
</evidence>
<dbReference type="EMBL" id="QGKU01000031">
    <property type="protein sequence ID" value="PWR02960.1"/>
    <property type="molecule type" value="Genomic_DNA"/>
</dbReference>
<dbReference type="AlphaFoldDB" id="A0A2V2LBS4"/>
<protein>
    <submittedName>
        <fullName evidence="1">Uncharacterized protein</fullName>
    </submittedName>
</protein>
<proteinExistence type="predicted"/>
<comment type="caution">
    <text evidence="1">The sequence shown here is derived from an EMBL/GenBank/DDBJ whole genome shotgun (WGS) entry which is preliminary data.</text>
</comment>
<keyword evidence="2" id="KW-1185">Reference proteome</keyword>
<sequence length="136" mass="14221">MGGAPDFARYRDLSVSVVGDVLTRTGATRNDFGQWSRYTPGIRAILTLDFATLPSGPPLAFTATETCRKCPADFTISGCFKVFSAFRCGNGCPSPDGSAFVAKSSASAVLQRVGPSLLSTARGAFAIGARRNGMMA</sequence>
<reference evidence="1 2" key="1">
    <citation type="submission" date="2018-05" db="EMBL/GenBank/DDBJ databases">
        <title>Rhodobacteraceae gen. nov., sp. nov. isolated from sea water.</title>
        <authorList>
            <person name="Ren Y."/>
        </authorList>
    </citation>
    <scope>NUCLEOTIDE SEQUENCE [LARGE SCALE GENOMIC DNA]</scope>
    <source>
        <strain evidence="1 2">TG-679</strain>
    </source>
</reference>